<dbReference type="SUPFAM" id="SSF75553">
    <property type="entry name" value="Smc hinge domain"/>
    <property type="match status" value="1"/>
</dbReference>
<evidence type="ECO:0000256" key="3">
    <source>
        <dbReference type="ARBA" id="ARBA00022618"/>
    </source>
</evidence>
<sequence>MHDCRGCVEVSILMVLQVKQIGGCREQKLCLSLKNALPRLADLAPCLDASALGCSGWVPPSDLPLLPRARPVPHTRAIVRPRPAARLTKLPTPPEYWNCQAPALISITNFLLLCGKSSEGRYKKSAGVLVNMHIVELILDGFKSYPVRTTISGFDSSFNAVTGLNGSGKSNILDAICFVLGITNLSAVRATNLQDLIYKRGQAGVSKASVTVVFDNRDKTKAPLGFEQYAEVTVTRQILVGGATKYLINGHRSTQNSVQNLFQSVQLNINNPNFLIMQGKITKVLNMKPQEILGMIEEAAGTSMFEERKEKAVKTMAKKDKKMEEIQELLREEIDPKLNRLREEKRTYLAYQQNEAQLEILTRLCVAWDHFQASKKLEEILKQVESKSKEIEGVEADKARLNKEITTMDEESARINRRMEEESKKGGMVDKLENALKALSTDVARLKTQVELSQNTWKDEQNKVKDLTKAERELATVINQKKASSTTLTTQFAQLKSEFDNSTQDLKKAEELLQTLVTGLTNDDSEGSKAGGYMGQLADAKQQVANLASEAEQARVKVGHLTKELKDKEPKAKKMEKEGGSTLLELEKVQAEKKQLEQSLEKMDWDEDAEAALRQRRDKEEEIVSKLSTEVQQIKSRLSQLDFAYSDPVKNFDHSKVKGLVAQLVTIDPENLGHVTALEVCAGGRLYNVVVEDNITASQLLDNGRLTRKVTMIPLNQIRAFVASAAQLNAASQISHNAAKLALQLVGYDADVSKAMEFVFGNTLICPDAESAKKVTFDRQVHMKSVTLDGDIYDPSGTLSGGSKPTTAGILIKVQELKKVEGMLREHQLNLEGIEKEWQAAKLKMSKFNQTKKELDLKSHEVSLLQERVKESNATRIISEVEALKKAVADLNEVILKCKTDQKAAENECKRLQKEMDDFKNNKESKLKELKADISKKKANISKTSTTVKTMQREVQGVEMEIEQLVSDMTSASKEVEEATKAVEIAKQEHETLKAKLKETKERHAQADVEYRQETKRLDEFRRELSEMEKAKQSKLTAIGQVDSTISTLRHKIDSLGREVKASTEAIDRIEHTHEWVTGAKKLFGISGGEFDFSLHRMKDKKANLELLQAEQHKMRKKVNPKVLHMIDSVEKKEKDLKTMHSTVIKDKGKIEETIARLDEYKLEALTKAWATVNGEFGHIFDTLLPGNWCELQPAEGMTLSEGLEVRVRLGSTWKSSLTELSGGQRSLIALSLIMSLLKTHPSPIYILDEVDAALDLQHTQNLGLLFKHRFKGSQFIVVSLKEGLFTNANVLFRTRFRDGTSIVERTVSRSASGLYDEDRNNSSSRSLNKTSNQSASTSRTPIATA</sequence>
<dbReference type="InterPro" id="IPR027120">
    <property type="entry name" value="Smc2_ABC"/>
</dbReference>
<evidence type="ECO:0000256" key="4">
    <source>
        <dbReference type="ARBA" id="ARBA00022741"/>
    </source>
</evidence>
<evidence type="ECO:0000256" key="8">
    <source>
        <dbReference type="ARBA" id="ARBA00023067"/>
    </source>
</evidence>
<dbReference type="GO" id="GO:0005694">
    <property type="term" value="C:chromosome"/>
    <property type="evidence" value="ECO:0007669"/>
    <property type="project" value="InterPro"/>
</dbReference>
<keyword evidence="5" id="KW-0498">Mitosis</keyword>
<evidence type="ECO:0000256" key="1">
    <source>
        <dbReference type="ARBA" id="ARBA00004123"/>
    </source>
</evidence>
<feature type="coiled-coil region" evidence="12">
    <location>
        <begin position="895"/>
        <end position="1038"/>
    </location>
</feature>
<evidence type="ECO:0000256" key="6">
    <source>
        <dbReference type="ARBA" id="ARBA00022840"/>
    </source>
</evidence>
<reference evidence="15" key="1">
    <citation type="submission" date="2021-03" db="EMBL/GenBank/DDBJ databases">
        <title>Draft genome sequence of rust myrtle Austropuccinia psidii MF-1, a brazilian biotype.</title>
        <authorList>
            <person name="Quecine M.C."/>
            <person name="Pachon D.M.R."/>
            <person name="Bonatelli M.L."/>
            <person name="Correr F.H."/>
            <person name="Franceschini L.M."/>
            <person name="Leite T.F."/>
            <person name="Margarido G.R.A."/>
            <person name="Almeida C.A."/>
            <person name="Ferrarezi J.A."/>
            <person name="Labate C.A."/>
        </authorList>
    </citation>
    <scope>NUCLEOTIDE SEQUENCE</scope>
    <source>
        <strain evidence="15">MF-1</strain>
    </source>
</reference>
<dbReference type="InterPro" id="IPR010935">
    <property type="entry name" value="SMC_hinge"/>
</dbReference>
<evidence type="ECO:0000313" key="16">
    <source>
        <dbReference type="Proteomes" id="UP000765509"/>
    </source>
</evidence>
<dbReference type="GO" id="GO:0016887">
    <property type="term" value="F:ATP hydrolysis activity"/>
    <property type="evidence" value="ECO:0007669"/>
    <property type="project" value="InterPro"/>
</dbReference>
<evidence type="ECO:0000256" key="12">
    <source>
        <dbReference type="SAM" id="Coils"/>
    </source>
</evidence>
<dbReference type="GO" id="GO:0051301">
    <property type="term" value="P:cell division"/>
    <property type="evidence" value="ECO:0007669"/>
    <property type="project" value="UniProtKB-KW"/>
</dbReference>
<dbReference type="Gene3D" id="3.40.50.300">
    <property type="entry name" value="P-loop containing nucleotide triphosphate hydrolases"/>
    <property type="match status" value="2"/>
</dbReference>
<dbReference type="Pfam" id="PF06470">
    <property type="entry name" value="SMC_hinge"/>
    <property type="match status" value="1"/>
</dbReference>
<dbReference type="SMART" id="SM00968">
    <property type="entry name" value="SMC_hinge"/>
    <property type="match status" value="1"/>
</dbReference>
<dbReference type="InterPro" id="IPR003395">
    <property type="entry name" value="RecF/RecN/SMC_N"/>
</dbReference>
<dbReference type="PANTHER" id="PTHR43977">
    <property type="entry name" value="STRUCTURAL MAINTENANCE OF CHROMOSOMES PROTEIN 3"/>
    <property type="match status" value="1"/>
</dbReference>
<dbReference type="Pfam" id="PF02463">
    <property type="entry name" value="SMC_N"/>
    <property type="match status" value="1"/>
</dbReference>
<feature type="compositionally biased region" description="Polar residues" evidence="13">
    <location>
        <begin position="1322"/>
        <end position="1346"/>
    </location>
</feature>
<comment type="subcellular location">
    <subcellularLocation>
        <location evidence="1 11">Nucleus</location>
    </subcellularLocation>
</comment>
<feature type="region of interest" description="Disordered" evidence="13">
    <location>
        <begin position="1315"/>
        <end position="1346"/>
    </location>
</feature>
<keyword evidence="16" id="KW-1185">Reference proteome</keyword>
<keyword evidence="10" id="KW-0131">Cell cycle</keyword>
<keyword evidence="7 12" id="KW-0175">Coiled coil</keyword>
<dbReference type="FunFam" id="3.40.50.300:FF:000278">
    <property type="entry name" value="Structural maintenance of chromosomes 2"/>
    <property type="match status" value="1"/>
</dbReference>
<dbReference type="Gene3D" id="3.30.70.1620">
    <property type="match status" value="1"/>
</dbReference>
<dbReference type="GO" id="GO:0005634">
    <property type="term" value="C:nucleus"/>
    <property type="evidence" value="ECO:0007669"/>
    <property type="project" value="UniProtKB-SubCell"/>
</dbReference>
<comment type="similarity">
    <text evidence="2">Belongs to the SMC family. SMC2 subfamily.</text>
</comment>
<dbReference type="InterPro" id="IPR024704">
    <property type="entry name" value="SMC"/>
</dbReference>
<dbReference type="InterPro" id="IPR027417">
    <property type="entry name" value="P-loop_NTPase"/>
</dbReference>
<accession>A0A9Q3CL67</accession>
<feature type="domain" description="SMC hinge" evidence="14">
    <location>
        <begin position="655"/>
        <end position="776"/>
    </location>
</feature>
<keyword evidence="8" id="KW-0226">DNA condensation</keyword>
<feature type="coiled-coil region" evidence="12">
    <location>
        <begin position="817"/>
        <end position="844"/>
    </location>
</feature>
<organism evidence="15 16">
    <name type="scientific">Austropuccinia psidii MF-1</name>
    <dbReference type="NCBI Taxonomy" id="1389203"/>
    <lineage>
        <taxon>Eukaryota</taxon>
        <taxon>Fungi</taxon>
        <taxon>Dikarya</taxon>
        <taxon>Basidiomycota</taxon>
        <taxon>Pucciniomycotina</taxon>
        <taxon>Pucciniomycetes</taxon>
        <taxon>Pucciniales</taxon>
        <taxon>Sphaerophragmiaceae</taxon>
        <taxon>Austropuccinia</taxon>
    </lineage>
</organism>
<evidence type="ECO:0000256" key="10">
    <source>
        <dbReference type="ARBA" id="ARBA00023306"/>
    </source>
</evidence>
<dbReference type="GO" id="GO:0005524">
    <property type="term" value="F:ATP binding"/>
    <property type="evidence" value="ECO:0007669"/>
    <property type="project" value="UniProtKB-KW"/>
</dbReference>
<proteinExistence type="inferred from homology"/>
<keyword evidence="9 11" id="KW-0539">Nucleus</keyword>
<dbReference type="GO" id="GO:0007059">
    <property type="term" value="P:chromosome segregation"/>
    <property type="evidence" value="ECO:0007669"/>
    <property type="project" value="UniProtKB-ARBA"/>
</dbReference>
<feature type="coiled-coil region" evidence="12">
    <location>
        <begin position="374"/>
        <end position="456"/>
    </location>
</feature>
<evidence type="ECO:0000256" key="7">
    <source>
        <dbReference type="ARBA" id="ARBA00023054"/>
    </source>
</evidence>
<dbReference type="Gene3D" id="1.20.1060.20">
    <property type="match status" value="1"/>
</dbReference>
<dbReference type="EMBL" id="AVOT02007747">
    <property type="protein sequence ID" value="MBW0484581.1"/>
    <property type="molecule type" value="Genomic_DNA"/>
</dbReference>
<dbReference type="CDD" id="cd03273">
    <property type="entry name" value="ABC_SMC2_euk"/>
    <property type="match status" value="1"/>
</dbReference>
<dbReference type="OrthoDB" id="2501385at2759"/>
<evidence type="ECO:0000313" key="15">
    <source>
        <dbReference type="EMBL" id="MBW0484581.1"/>
    </source>
</evidence>
<keyword evidence="3" id="KW-0132">Cell division</keyword>
<keyword evidence="6" id="KW-0067">ATP-binding</keyword>
<dbReference type="GO" id="GO:0030261">
    <property type="term" value="P:chromosome condensation"/>
    <property type="evidence" value="ECO:0007669"/>
    <property type="project" value="UniProtKB-KW"/>
</dbReference>
<evidence type="ECO:0000256" key="13">
    <source>
        <dbReference type="SAM" id="MobiDB-lite"/>
    </source>
</evidence>
<evidence type="ECO:0000259" key="14">
    <source>
        <dbReference type="SMART" id="SM00968"/>
    </source>
</evidence>
<feature type="coiled-coil region" evidence="12">
    <location>
        <begin position="537"/>
        <end position="637"/>
    </location>
</feature>
<evidence type="ECO:0000256" key="11">
    <source>
        <dbReference type="PIRNR" id="PIRNR005719"/>
    </source>
</evidence>
<protein>
    <recommendedName>
        <fullName evidence="11">Structural maintenance of chromosomes protein</fullName>
    </recommendedName>
</protein>
<gene>
    <name evidence="15" type="ORF">O181_024296</name>
</gene>
<comment type="caution">
    <text evidence="15">The sequence shown here is derived from an EMBL/GenBank/DDBJ whole genome shotgun (WGS) entry which is preliminary data.</text>
</comment>
<dbReference type="PIRSF" id="PIRSF005719">
    <property type="entry name" value="SMC"/>
    <property type="match status" value="1"/>
</dbReference>
<evidence type="ECO:0000256" key="9">
    <source>
        <dbReference type="ARBA" id="ARBA00023242"/>
    </source>
</evidence>
<keyword evidence="4" id="KW-0547">Nucleotide-binding</keyword>
<evidence type="ECO:0000256" key="2">
    <source>
        <dbReference type="ARBA" id="ARBA00005231"/>
    </source>
</evidence>
<dbReference type="Proteomes" id="UP000765509">
    <property type="component" value="Unassembled WGS sequence"/>
</dbReference>
<dbReference type="InterPro" id="IPR036277">
    <property type="entry name" value="SMC_hinge_sf"/>
</dbReference>
<name>A0A9Q3CL67_9BASI</name>
<evidence type="ECO:0000256" key="5">
    <source>
        <dbReference type="ARBA" id="ARBA00022776"/>
    </source>
</evidence>
<dbReference type="SUPFAM" id="SSF52540">
    <property type="entry name" value="P-loop containing nucleoside triphosphate hydrolases"/>
    <property type="match status" value="1"/>
</dbReference>
<dbReference type="Gene3D" id="1.20.120.330">
    <property type="entry name" value="Nucleotidyltransferases domain 2"/>
    <property type="match status" value="1"/>
</dbReference>